<dbReference type="GO" id="GO:0046872">
    <property type="term" value="F:metal ion binding"/>
    <property type="evidence" value="ECO:0007669"/>
    <property type="project" value="UniProtKB-KW"/>
</dbReference>
<evidence type="ECO:0000256" key="1">
    <source>
        <dbReference type="ARBA" id="ARBA00008779"/>
    </source>
</evidence>
<dbReference type="Pfam" id="PF00884">
    <property type="entry name" value="Sulfatase"/>
    <property type="match status" value="1"/>
</dbReference>
<dbReference type="RefSeq" id="WP_140594741.1">
    <property type="nucleotide sequence ID" value="NZ_VFWZ01000005.1"/>
</dbReference>
<evidence type="ECO:0000256" key="3">
    <source>
        <dbReference type="ARBA" id="ARBA00022801"/>
    </source>
</evidence>
<accession>A0A504J721</accession>
<dbReference type="PANTHER" id="PTHR42693:SF53">
    <property type="entry name" value="ENDO-4-O-SULFATASE"/>
    <property type="match status" value="1"/>
</dbReference>
<feature type="compositionally biased region" description="Basic and acidic residues" evidence="5">
    <location>
        <begin position="309"/>
        <end position="328"/>
    </location>
</feature>
<evidence type="ECO:0000256" key="2">
    <source>
        <dbReference type="ARBA" id="ARBA00022723"/>
    </source>
</evidence>
<comment type="similarity">
    <text evidence="1">Belongs to the sulfatase family.</text>
</comment>
<dbReference type="AlphaFoldDB" id="A0A504J721"/>
<feature type="region of interest" description="Disordered" evidence="5">
    <location>
        <begin position="305"/>
        <end position="329"/>
    </location>
</feature>
<comment type="caution">
    <text evidence="7">The sequence shown here is derived from an EMBL/GenBank/DDBJ whole genome shotgun (WGS) entry which is preliminary data.</text>
</comment>
<evidence type="ECO:0000259" key="6">
    <source>
        <dbReference type="Pfam" id="PF00884"/>
    </source>
</evidence>
<protein>
    <submittedName>
        <fullName evidence="7">DUF229 domain-containing protein</fullName>
    </submittedName>
</protein>
<dbReference type="Proteomes" id="UP000315540">
    <property type="component" value="Unassembled WGS sequence"/>
</dbReference>
<gene>
    <name evidence="7" type="ORF">FHK87_15830</name>
</gene>
<proteinExistence type="inferred from homology"/>
<keyword evidence="3" id="KW-0378">Hydrolase</keyword>
<dbReference type="EMBL" id="VFWZ01000005">
    <property type="protein sequence ID" value="TPN84405.1"/>
    <property type="molecule type" value="Genomic_DNA"/>
</dbReference>
<dbReference type="InterPro" id="IPR024607">
    <property type="entry name" value="Sulfatase_CS"/>
</dbReference>
<dbReference type="OrthoDB" id="9789742at2"/>
<dbReference type="PROSITE" id="PS00149">
    <property type="entry name" value="SULFATASE_2"/>
    <property type="match status" value="1"/>
</dbReference>
<keyword evidence="4" id="KW-0106">Calcium</keyword>
<organism evidence="7 8">
    <name type="scientific">Aquimarina algicola</name>
    <dbReference type="NCBI Taxonomy" id="2589995"/>
    <lineage>
        <taxon>Bacteria</taxon>
        <taxon>Pseudomonadati</taxon>
        <taxon>Bacteroidota</taxon>
        <taxon>Flavobacteriia</taxon>
        <taxon>Flavobacteriales</taxon>
        <taxon>Flavobacteriaceae</taxon>
        <taxon>Aquimarina</taxon>
    </lineage>
</organism>
<dbReference type="SUPFAM" id="SSF53649">
    <property type="entry name" value="Alkaline phosphatase-like"/>
    <property type="match status" value="1"/>
</dbReference>
<dbReference type="InterPro" id="IPR017850">
    <property type="entry name" value="Alkaline_phosphatase_core_sf"/>
</dbReference>
<name>A0A504J721_9FLAO</name>
<dbReference type="InterPro" id="IPR050738">
    <property type="entry name" value="Sulfatase"/>
</dbReference>
<evidence type="ECO:0000256" key="4">
    <source>
        <dbReference type="ARBA" id="ARBA00022837"/>
    </source>
</evidence>
<evidence type="ECO:0000313" key="7">
    <source>
        <dbReference type="EMBL" id="TPN84405.1"/>
    </source>
</evidence>
<evidence type="ECO:0000313" key="8">
    <source>
        <dbReference type="Proteomes" id="UP000315540"/>
    </source>
</evidence>
<keyword evidence="8" id="KW-1185">Reference proteome</keyword>
<sequence length="540" mass="61481">MKKIESLSTKVYFKILVYLILVISFFSCANTKEAKQINKPENDKANVIWIITDEHNFRTIGAYRDQLPKDQAFVWGDKAYVETPNLDKMARSGVIFNRMYCSAAVCTASRASMMTGMYPMTLGIPNNSNKKGDGKYLKSNVTTIADVLSDAGYITGYSGKWHLSESRTDRGLDKDKNWWSPYPIDNPNDTYGFQDKRFMFNGGHDKWIGVDANGNPYKANHKAIKPLGRNDKYGQPLYTDGKSDNVKFTTDWLTDKTVEFIDAHKEKSFFYVVSIPDPHTPNEVRAPYDTLFDEVEIHLPKTYTQAQAQREEKLPKWQKPDGKSDDKKRLKRDVRQYLGMVKLIDDNIGRIIKKLKDEGIFENTIIMFSSDHGDLLGEHARSNKGTIHEASAKIPCIITQGETGKNPLIPRNKVVNLAANNTDWMPTFLSLLNVDCPKVAGRDISPILNGSRPADWKDITYTRLGHYAAITEHYKLHLAAKEKPWLFDIEADSSERVNFIDDPKYTTIAKKLAKDVKNYMVLAKDNNPKIQKLIDNILTK</sequence>
<dbReference type="InterPro" id="IPR000917">
    <property type="entry name" value="Sulfatase_N"/>
</dbReference>
<keyword evidence="2" id="KW-0479">Metal-binding</keyword>
<dbReference type="Gene3D" id="3.40.720.10">
    <property type="entry name" value="Alkaline Phosphatase, subunit A"/>
    <property type="match status" value="1"/>
</dbReference>
<dbReference type="GO" id="GO:0004065">
    <property type="term" value="F:arylsulfatase activity"/>
    <property type="evidence" value="ECO:0007669"/>
    <property type="project" value="TreeGrafter"/>
</dbReference>
<dbReference type="PROSITE" id="PS51257">
    <property type="entry name" value="PROKAR_LIPOPROTEIN"/>
    <property type="match status" value="1"/>
</dbReference>
<dbReference type="PANTHER" id="PTHR42693">
    <property type="entry name" value="ARYLSULFATASE FAMILY MEMBER"/>
    <property type="match status" value="1"/>
</dbReference>
<feature type="domain" description="Sulfatase N-terminal" evidence="6">
    <location>
        <begin position="46"/>
        <end position="434"/>
    </location>
</feature>
<evidence type="ECO:0000256" key="5">
    <source>
        <dbReference type="SAM" id="MobiDB-lite"/>
    </source>
</evidence>
<reference evidence="7 8" key="1">
    <citation type="submission" date="2019-06" db="EMBL/GenBank/DDBJ databases">
        <authorList>
            <person name="Meng X."/>
        </authorList>
    </citation>
    <scope>NUCLEOTIDE SEQUENCE [LARGE SCALE GENOMIC DNA]</scope>
    <source>
        <strain evidence="7 8">M625</strain>
    </source>
</reference>